<accession>A0A0B1TG93</accession>
<dbReference type="InterPro" id="IPR001192">
    <property type="entry name" value="PI-PLC_fam"/>
</dbReference>
<evidence type="ECO:0000256" key="4">
    <source>
        <dbReference type="ARBA" id="ARBA00023098"/>
    </source>
</evidence>
<dbReference type="GO" id="GO:0004435">
    <property type="term" value="F:phosphatidylinositol-4,5-bisphosphate phospholipase C activity"/>
    <property type="evidence" value="ECO:0007669"/>
    <property type="project" value="UniProtKB-EC"/>
</dbReference>
<sequence>MVALNFQTNCIEMLMNHAMFEQTSCIGYVKKPRCLNDPPPDFDPYSNKVLFCMPATLRVTQNLLTIC</sequence>
<keyword evidence="7" id="KW-1185">Reference proteome</keyword>
<gene>
    <name evidence="6" type="ORF">OESDEN_05212</name>
</gene>
<reference evidence="6 7" key="1">
    <citation type="submission" date="2014-03" db="EMBL/GenBank/DDBJ databases">
        <title>Draft genome of the hookworm Oesophagostomum dentatum.</title>
        <authorList>
            <person name="Mitreva M."/>
        </authorList>
    </citation>
    <scope>NUCLEOTIDE SEQUENCE [LARGE SCALE GENOMIC DNA]</scope>
    <source>
        <strain evidence="6 7">OD-Hann</strain>
    </source>
</reference>
<evidence type="ECO:0000256" key="3">
    <source>
        <dbReference type="ARBA" id="ARBA00022963"/>
    </source>
</evidence>
<dbReference type="InterPro" id="IPR001711">
    <property type="entry name" value="PLipase_C_Pinositol-sp_Y"/>
</dbReference>
<evidence type="ECO:0000256" key="2">
    <source>
        <dbReference type="ARBA" id="ARBA00022801"/>
    </source>
</evidence>
<evidence type="ECO:0000259" key="5">
    <source>
        <dbReference type="PROSITE" id="PS50008"/>
    </source>
</evidence>
<dbReference type="GO" id="GO:0048015">
    <property type="term" value="P:phosphatidylinositol-mediated signaling"/>
    <property type="evidence" value="ECO:0007669"/>
    <property type="project" value="TreeGrafter"/>
</dbReference>
<evidence type="ECO:0000256" key="1">
    <source>
        <dbReference type="ARBA" id="ARBA00012368"/>
    </source>
</evidence>
<dbReference type="Pfam" id="PF00387">
    <property type="entry name" value="PI-PLC-Y"/>
    <property type="match status" value="1"/>
</dbReference>
<organism evidence="6 7">
    <name type="scientific">Oesophagostomum dentatum</name>
    <name type="common">Nodular worm</name>
    <dbReference type="NCBI Taxonomy" id="61180"/>
    <lineage>
        <taxon>Eukaryota</taxon>
        <taxon>Metazoa</taxon>
        <taxon>Ecdysozoa</taxon>
        <taxon>Nematoda</taxon>
        <taxon>Chromadorea</taxon>
        <taxon>Rhabditida</taxon>
        <taxon>Rhabditina</taxon>
        <taxon>Rhabditomorpha</taxon>
        <taxon>Strongyloidea</taxon>
        <taxon>Strongylidae</taxon>
        <taxon>Oesophagostomum</taxon>
    </lineage>
</organism>
<evidence type="ECO:0000313" key="6">
    <source>
        <dbReference type="EMBL" id="KHJ94852.1"/>
    </source>
</evidence>
<proteinExistence type="predicted"/>
<dbReference type="PANTHER" id="PTHR10336:SF36">
    <property type="entry name" value="1-PHOSPHATIDYLINOSITOL 4,5-BISPHOSPHATE PHOSPHODIESTERASE BETA-4"/>
    <property type="match status" value="1"/>
</dbReference>
<dbReference type="GO" id="GO:0046488">
    <property type="term" value="P:phosphatidylinositol metabolic process"/>
    <property type="evidence" value="ECO:0007669"/>
    <property type="project" value="TreeGrafter"/>
</dbReference>
<dbReference type="EC" id="3.1.4.11" evidence="1"/>
<keyword evidence="2" id="KW-0378">Hydrolase</keyword>
<dbReference type="SUPFAM" id="SSF51695">
    <property type="entry name" value="PLC-like phosphodiesterases"/>
    <property type="match status" value="1"/>
</dbReference>
<dbReference type="EMBL" id="KN550178">
    <property type="protein sequence ID" value="KHJ94852.1"/>
    <property type="molecule type" value="Genomic_DNA"/>
</dbReference>
<dbReference type="OrthoDB" id="269822at2759"/>
<dbReference type="GO" id="GO:0016042">
    <property type="term" value="P:lipid catabolic process"/>
    <property type="evidence" value="ECO:0007669"/>
    <property type="project" value="UniProtKB-KW"/>
</dbReference>
<dbReference type="Gene3D" id="3.20.20.190">
    <property type="entry name" value="Phosphatidylinositol (PI) phosphodiesterase"/>
    <property type="match status" value="1"/>
</dbReference>
<dbReference type="GO" id="GO:0051209">
    <property type="term" value="P:release of sequestered calcium ion into cytosol"/>
    <property type="evidence" value="ECO:0007669"/>
    <property type="project" value="TreeGrafter"/>
</dbReference>
<name>A0A0B1TG93_OESDE</name>
<dbReference type="Proteomes" id="UP000053660">
    <property type="component" value="Unassembled WGS sequence"/>
</dbReference>
<dbReference type="AlphaFoldDB" id="A0A0B1TG93"/>
<dbReference type="PROSITE" id="PS50008">
    <property type="entry name" value="PIPLC_Y_DOMAIN"/>
    <property type="match status" value="1"/>
</dbReference>
<evidence type="ECO:0000313" key="7">
    <source>
        <dbReference type="Proteomes" id="UP000053660"/>
    </source>
</evidence>
<keyword evidence="4" id="KW-0443">Lipid metabolism</keyword>
<feature type="domain" description="PI-PLC Y-box" evidence="5">
    <location>
        <begin position="1"/>
        <end position="35"/>
    </location>
</feature>
<keyword evidence="3" id="KW-0442">Lipid degradation</keyword>
<dbReference type="PANTHER" id="PTHR10336">
    <property type="entry name" value="PHOSPHOINOSITIDE-SPECIFIC PHOSPHOLIPASE C FAMILY PROTEIN"/>
    <property type="match status" value="1"/>
</dbReference>
<protein>
    <recommendedName>
        <fullName evidence="1">phosphoinositide phospholipase C</fullName>
        <ecNumber evidence="1">3.1.4.11</ecNumber>
    </recommendedName>
</protein>
<dbReference type="InterPro" id="IPR017946">
    <property type="entry name" value="PLC-like_Pdiesterase_TIM-brl"/>
</dbReference>